<evidence type="ECO:0000259" key="2">
    <source>
        <dbReference type="PROSITE" id="PS51272"/>
    </source>
</evidence>
<evidence type="ECO:0000313" key="4">
    <source>
        <dbReference type="Proteomes" id="UP001597218"/>
    </source>
</evidence>
<dbReference type="InterPro" id="IPR051465">
    <property type="entry name" value="Cell_Envelope_Struct_Comp"/>
</dbReference>
<reference evidence="4" key="1">
    <citation type="journal article" date="2019" name="Int. J. Syst. Evol. Microbiol.">
        <title>The Global Catalogue of Microorganisms (GCM) 10K type strain sequencing project: providing services to taxonomists for standard genome sequencing and annotation.</title>
        <authorList>
            <consortium name="The Broad Institute Genomics Platform"/>
            <consortium name="The Broad Institute Genome Sequencing Center for Infectious Disease"/>
            <person name="Wu L."/>
            <person name="Ma J."/>
        </authorList>
    </citation>
    <scope>NUCLEOTIDE SEQUENCE [LARGE SCALE GENOMIC DNA]</scope>
    <source>
        <strain evidence="4">CGMCC 4.7177</strain>
    </source>
</reference>
<dbReference type="Pfam" id="PF00395">
    <property type="entry name" value="SLH"/>
    <property type="match status" value="1"/>
</dbReference>
<feature type="domain" description="SLH" evidence="2">
    <location>
        <begin position="33"/>
        <end position="96"/>
    </location>
</feature>
<comment type="caution">
    <text evidence="3">The sequence shown here is derived from an EMBL/GenBank/DDBJ whole genome shotgun (WGS) entry which is preliminary data.</text>
</comment>
<sequence length="117" mass="12006">MTKNSNKRKFLVSSITATMVAAAVAPVAGFAATPASFPDVPADHAYAGAITDMAKANIIKGMPNGNFDLGGKITRSQAAQMVAGLLDLKTGEEANATDFTDVKGNAWYTGAINSLVA</sequence>
<accession>A0ABW4SID1</accession>
<keyword evidence="4" id="KW-1185">Reference proteome</keyword>
<dbReference type="PROSITE" id="PS51272">
    <property type="entry name" value="SLH"/>
    <property type="match status" value="1"/>
</dbReference>
<dbReference type="InterPro" id="IPR001119">
    <property type="entry name" value="SLH_dom"/>
</dbReference>
<proteinExistence type="predicted"/>
<dbReference type="RefSeq" id="WP_381539352.1">
    <property type="nucleotide sequence ID" value="NZ_JBHUGI010000034.1"/>
</dbReference>
<feature type="signal peptide" evidence="1">
    <location>
        <begin position="1"/>
        <end position="31"/>
    </location>
</feature>
<feature type="chain" id="PRO_5047187455" evidence="1">
    <location>
        <begin position="32"/>
        <end position="117"/>
    </location>
</feature>
<dbReference type="EMBL" id="JBHUGI010000034">
    <property type="protein sequence ID" value="MFD1929317.1"/>
    <property type="molecule type" value="Genomic_DNA"/>
</dbReference>
<name>A0ABW4SID1_9BACL</name>
<evidence type="ECO:0000256" key="1">
    <source>
        <dbReference type="SAM" id="SignalP"/>
    </source>
</evidence>
<dbReference type="PANTHER" id="PTHR43308">
    <property type="entry name" value="OUTER MEMBRANE PROTEIN ALPHA-RELATED"/>
    <property type="match status" value="1"/>
</dbReference>
<gene>
    <name evidence="3" type="ORF">ACFSFY_14845</name>
</gene>
<keyword evidence="1" id="KW-0732">Signal</keyword>
<dbReference type="Proteomes" id="UP001597218">
    <property type="component" value="Unassembled WGS sequence"/>
</dbReference>
<evidence type="ECO:0000313" key="3">
    <source>
        <dbReference type="EMBL" id="MFD1929317.1"/>
    </source>
</evidence>
<organism evidence="3 4">
    <name type="scientific">Sporosarcina siberiensis</name>
    <dbReference type="NCBI Taxonomy" id="1365606"/>
    <lineage>
        <taxon>Bacteria</taxon>
        <taxon>Bacillati</taxon>
        <taxon>Bacillota</taxon>
        <taxon>Bacilli</taxon>
        <taxon>Bacillales</taxon>
        <taxon>Caryophanaceae</taxon>
        <taxon>Sporosarcina</taxon>
    </lineage>
</organism>
<protein>
    <submittedName>
        <fullName evidence="3">S-layer homology domain-containing protein</fullName>
    </submittedName>
</protein>